<dbReference type="AlphaFoldDB" id="A0A544TNY2"/>
<evidence type="ECO:0000313" key="2">
    <source>
        <dbReference type="Proteomes" id="UP000316626"/>
    </source>
</evidence>
<gene>
    <name evidence="1" type="ORF">FG384_14300</name>
</gene>
<comment type="caution">
    <text evidence="1">The sequence shown here is derived from an EMBL/GenBank/DDBJ whole genome shotgun (WGS) entry which is preliminary data.</text>
</comment>
<organism evidence="1 2">
    <name type="scientific">Psychrobacillus vulpis</name>
    <dbReference type="NCBI Taxonomy" id="2325572"/>
    <lineage>
        <taxon>Bacteria</taxon>
        <taxon>Bacillati</taxon>
        <taxon>Bacillota</taxon>
        <taxon>Bacilli</taxon>
        <taxon>Bacillales</taxon>
        <taxon>Bacillaceae</taxon>
        <taxon>Psychrobacillus</taxon>
    </lineage>
</organism>
<keyword evidence="2" id="KW-1185">Reference proteome</keyword>
<proteinExistence type="predicted"/>
<sequence length="271" mass="30947">MKINNSHEYSWVGSQDNYVDEVNIHAVQQVILGRFGGNSSAGQYKNEDGCLIWVSEKQDWELAILLDAHQTAESAELVISTIESLKKDFISSLNLSLKEAFPQVGMLIINAFDSKSFKEKCQKIQGETAFLCVVRKGKFLWWLSIGDCVLHLFHPELSALNEYQQNHRSFYEWVGRKNTFDLDVPCYSIGTKELRKGRNHIFLTTDGLIECPNTAFSNPTEIMNYFRDGENGQGISKLLFEIKEKDVRDSTTIVSWMVEIEEEATQPSDMK</sequence>
<name>A0A544TNY2_9BACI</name>
<dbReference type="OrthoDB" id="7944398at2"/>
<accession>A0A544TNY2</accession>
<dbReference type="Gene3D" id="3.60.40.10">
    <property type="entry name" value="PPM-type phosphatase domain"/>
    <property type="match status" value="1"/>
</dbReference>
<dbReference type="Proteomes" id="UP000316626">
    <property type="component" value="Unassembled WGS sequence"/>
</dbReference>
<protein>
    <submittedName>
        <fullName evidence="1">Protein phosphatase 2C domain-containing protein</fullName>
    </submittedName>
</protein>
<dbReference type="RefSeq" id="WP_142643284.1">
    <property type="nucleotide sequence ID" value="NZ_VDGI01000016.1"/>
</dbReference>
<dbReference type="SUPFAM" id="SSF81606">
    <property type="entry name" value="PP2C-like"/>
    <property type="match status" value="1"/>
</dbReference>
<dbReference type="InterPro" id="IPR036457">
    <property type="entry name" value="PPM-type-like_dom_sf"/>
</dbReference>
<dbReference type="EMBL" id="VDGI01000016">
    <property type="protein sequence ID" value="TQR19173.1"/>
    <property type="molecule type" value="Genomic_DNA"/>
</dbReference>
<evidence type="ECO:0000313" key="1">
    <source>
        <dbReference type="EMBL" id="TQR19173.1"/>
    </source>
</evidence>
<reference evidence="1 2" key="1">
    <citation type="submission" date="2019-06" db="EMBL/GenBank/DDBJ databases">
        <title>Psychrobacillus vulpis sp. nov., a new species isolated from feces of a red fox that inhabits in The Tablas de Daimiel Natural Park, Albacete, Spain.</title>
        <authorList>
            <person name="Rodriguez M."/>
            <person name="Reina J.C."/>
            <person name="Bejar V."/>
            <person name="Llamas I."/>
        </authorList>
    </citation>
    <scope>NUCLEOTIDE SEQUENCE [LARGE SCALE GENOMIC DNA]</scope>
    <source>
        <strain evidence="1 2">Z8</strain>
    </source>
</reference>